<proteinExistence type="inferred from homology"/>
<keyword evidence="10" id="KW-0732">Signal</keyword>
<evidence type="ECO:0000256" key="4">
    <source>
        <dbReference type="ARBA" id="ARBA00017290"/>
    </source>
</evidence>
<gene>
    <name evidence="12" type="primary">nirK</name>
    <name evidence="12" type="ORF">HB375_04630</name>
</gene>
<dbReference type="SUPFAM" id="SSF49503">
    <property type="entry name" value="Cupredoxins"/>
    <property type="match status" value="2"/>
</dbReference>
<comment type="similarity">
    <text evidence="1 10">Belongs to the multicopper oxidase family.</text>
</comment>
<dbReference type="PANTHER" id="PTHR11709">
    <property type="entry name" value="MULTI-COPPER OXIDASE"/>
    <property type="match status" value="1"/>
</dbReference>
<dbReference type="EMBL" id="JAATJS010000002">
    <property type="protein sequence ID" value="NIX75901.1"/>
    <property type="molecule type" value="Genomic_DNA"/>
</dbReference>
<dbReference type="InterPro" id="IPR001287">
    <property type="entry name" value="NO2-reductase_Cu"/>
</dbReference>
<dbReference type="InterPro" id="IPR008972">
    <property type="entry name" value="Cupredoxin"/>
</dbReference>
<dbReference type="InterPro" id="IPR011707">
    <property type="entry name" value="Cu-oxidase-like_N"/>
</dbReference>
<dbReference type="CDD" id="cd11020">
    <property type="entry name" value="CuRO_1_CuNIR"/>
    <property type="match status" value="1"/>
</dbReference>
<evidence type="ECO:0000256" key="9">
    <source>
        <dbReference type="ARBA" id="ARBA00049340"/>
    </source>
</evidence>
<keyword evidence="8 10" id="KW-0186">Copper</keyword>
<dbReference type="Pfam" id="PF07732">
    <property type="entry name" value="Cu-oxidase_3"/>
    <property type="match status" value="1"/>
</dbReference>
<evidence type="ECO:0000256" key="7">
    <source>
        <dbReference type="ARBA" id="ARBA00023002"/>
    </source>
</evidence>
<keyword evidence="7 10" id="KW-0560">Oxidoreductase</keyword>
<comment type="cofactor">
    <cofactor evidence="10">
        <name>Cu(2+)</name>
        <dbReference type="ChEBI" id="CHEBI:29036"/>
    </cofactor>
    <text evidence="10">Binds 1 Cu(+) ion.</text>
</comment>
<feature type="chain" id="PRO_5044983822" description="Copper-containing nitrite reductase" evidence="10">
    <location>
        <begin position="38"/>
        <end position="366"/>
    </location>
</feature>
<dbReference type="CDD" id="cd04208">
    <property type="entry name" value="CuRO_2_CuNIR"/>
    <property type="match status" value="1"/>
</dbReference>
<organism evidence="12 13">
    <name type="scientific">Microvirga terricola</name>
    <dbReference type="NCBI Taxonomy" id="2719797"/>
    <lineage>
        <taxon>Bacteria</taxon>
        <taxon>Pseudomonadati</taxon>
        <taxon>Pseudomonadota</taxon>
        <taxon>Alphaproteobacteria</taxon>
        <taxon>Hyphomicrobiales</taxon>
        <taxon>Methylobacteriaceae</taxon>
        <taxon>Microvirga</taxon>
    </lineage>
</organism>
<dbReference type="InterPro" id="IPR045087">
    <property type="entry name" value="Cu-oxidase_fam"/>
</dbReference>
<evidence type="ECO:0000256" key="6">
    <source>
        <dbReference type="ARBA" id="ARBA00022737"/>
    </source>
</evidence>
<dbReference type="GO" id="GO:0050421">
    <property type="term" value="F:nitrite reductase (NO-forming) activity"/>
    <property type="evidence" value="ECO:0007669"/>
    <property type="project" value="UniProtKB-EC"/>
</dbReference>
<keyword evidence="5 10" id="KW-0479">Metal-binding</keyword>
<evidence type="ECO:0000256" key="8">
    <source>
        <dbReference type="ARBA" id="ARBA00023008"/>
    </source>
</evidence>
<dbReference type="PRINTS" id="PR00695">
    <property type="entry name" value="CUNO2RDTASE"/>
</dbReference>
<comment type="subunit">
    <text evidence="2 10">Homotrimer.</text>
</comment>
<dbReference type="InterPro" id="IPR006311">
    <property type="entry name" value="TAT_signal"/>
</dbReference>
<dbReference type="Gene3D" id="2.60.40.420">
    <property type="entry name" value="Cupredoxins - blue copper proteins"/>
    <property type="match status" value="2"/>
</dbReference>
<evidence type="ECO:0000259" key="11">
    <source>
        <dbReference type="Pfam" id="PF07732"/>
    </source>
</evidence>
<dbReference type="NCBIfam" id="TIGR02376">
    <property type="entry name" value="Cu_nitrite_red"/>
    <property type="match status" value="1"/>
</dbReference>
<comment type="catalytic activity">
    <reaction evidence="9 10">
        <text>nitric oxide + Fe(III)-[cytochrome c] + H2O = Fe(II)-[cytochrome c] + nitrite + 2 H(+)</text>
        <dbReference type="Rhea" id="RHEA:15233"/>
        <dbReference type="Rhea" id="RHEA-COMP:10350"/>
        <dbReference type="Rhea" id="RHEA-COMP:14399"/>
        <dbReference type="ChEBI" id="CHEBI:15377"/>
        <dbReference type="ChEBI" id="CHEBI:15378"/>
        <dbReference type="ChEBI" id="CHEBI:16301"/>
        <dbReference type="ChEBI" id="CHEBI:16480"/>
        <dbReference type="ChEBI" id="CHEBI:29033"/>
        <dbReference type="ChEBI" id="CHEBI:29034"/>
        <dbReference type="EC" id="1.7.2.1"/>
    </reaction>
</comment>
<evidence type="ECO:0000313" key="12">
    <source>
        <dbReference type="EMBL" id="NIX75901.1"/>
    </source>
</evidence>
<dbReference type="PROSITE" id="PS51318">
    <property type="entry name" value="TAT"/>
    <property type="match status" value="1"/>
</dbReference>
<comment type="cofactor">
    <cofactor evidence="10">
        <name>Cu(+)</name>
        <dbReference type="ChEBI" id="CHEBI:49552"/>
    </cofactor>
    <text evidence="10">Binds 1 Cu(+) ion.</text>
</comment>
<dbReference type="Proteomes" id="UP000707352">
    <property type="component" value="Unassembled WGS sequence"/>
</dbReference>
<evidence type="ECO:0000256" key="5">
    <source>
        <dbReference type="ARBA" id="ARBA00022723"/>
    </source>
</evidence>
<comment type="caution">
    <text evidence="12">The sequence shown here is derived from an EMBL/GenBank/DDBJ whole genome shotgun (WGS) entry which is preliminary data.</text>
</comment>
<keyword evidence="6" id="KW-0677">Repeat</keyword>
<evidence type="ECO:0000256" key="10">
    <source>
        <dbReference type="RuleBase" id="RU365025"/>
    </source>
</evidence>
<feature type="signal peptide" evidence="10">
    <location>
        <begin position="1"/>
        <end position="37"/>
    </location>
</feature>
<evidence type="ECO:0000256" key="2">
    <source>
        <dbReference type="ARBA" id="ARBA00011233"/>
    </source>
</evidence>
<evidence type="ECO:0000256" key="1">
    <source>
        <dbReference type="ARBA" id="ARBA00010609"/>
    </source>
</evidence>
<feature type="domain" description="Plastocyanin-like" evidence="11">
    <location>
        <begin position="84"/>
        <end position="194"/>
    </location>
</feature>
<evidence type="ECO:0000313" key="13">
    <source>
        <dbReference type="Proteomes" id="UP000707352"/>
    </source>
</evidence>
<protein>
    <recommendedName>
        <fullName evidence="4 10">Copper-containing nitrite reductase</fullName>
        <ecNumber evidence="3 10">1.7.2.1</ecNumber>
    </recommendedName>
</protein>
<dbReference type="PANTHER" id="PTHR11709:SF394">
    <property type="entry name" value="FI03373P-RELATED"/>
    <property type="match status" value="1"/>
</dbReference>
<dbReference type="EC" id="1.7.2.1" evidence="3 10"/>
<sequence length="366" mass="39058">MMMKALKISGRRPLLATVAVLALGAAALLAQPLPAGAAETKHNHPVSASTAAALVDVVRDPADLPGPIAARGPQRVKVNLETTEVTGQLADGTNYRYWTFNSKVPGPLIRVRVGDTVEVSLKNADDSVMMHNVDFHAVTGPGGGAKATEAAPGESRGFEFKALSPGLYVYHCATPMVAQHIANGMYGMILVEPEGGLPKVDHEYYVMQGEIYTEQAFGTKGLAEESYDKLVSERPEYFVFNGTTDALKKNPLKAKVGETVRVFFGVGGPNYTSSFHVIGGIFDKVYPMASLTSSPLKDVQTITTPPGGASMVEFKVEVPGNYILVDHALSRVERGLAGILKVDGQENQAIFKDYNPQRSAQSTGGH</sequence>
<name>A0ABX0VC01_9HYPH</name>
<keyword evidence="13" id="KW-1185">Reference proteome</keyword>
<evidence type="ECO:0000256" key="3">
    <source>
        <dbReference type="ARBA" id="ARBA00011882"/>
    </source>
</evidence>
<reference evidence="12 13" key="1">
    <citation type="submission" date="2020-03" db="EMBL/GenBank/DDBJ databases">
        <title>The genome sequence of Microvirga sp. c23x22.</title>
        <authorList>
            <person name="Zhang X."/>
        </authorList>
    </citation>
    <scope>NUCLEOTIDE SEQUENCE [LARGE SCALE GENOMIC DNA]</scope>
    <source>
        <strain evidence="13">c23x22</strain>
    </source>
</reference>
<accession>A0ABX0VC01</accession>